<evidence type="ECO:0000256" key="10">
    <source>
        <dbReference type="ARBA" id="ARBA00045805"/>
    </source>
</evidence>
<keyword evidence="2" id="KW-0808">Transferase</keyword>
<evidence type="ECO:0000256" key="1">
    <source>
        <dbReference type="ARBA" id="ARBA00004123"/>
    </source>
</evidence>
<name>A0AAN6PYP1_9PEZI</name>
<feature type="region of interest" description="Disordered" evidence="12">
    <location>
        <begin position="535"/>
        <end position="577"/>
    </location>
</feature>
<dbReference type="GO" id="GO:0035267">
    <property type="term" value="C:NuA4 histone acetyltransferase complex"/>
    <property type="evidence" value="ECO:0007669"/>
    <property type="project" value="TreeGrafter"/>
</dbReference>
<evidence type="ECO:0000313" key="14">
    <source>
        <dbReference type="EMBL" id="KAK4100404.1"/>
    </source>
</evidence>
<feature type="compositionally biased region" description="Polar residues" evidence="12">
    <location>
        <begin position="102"/>
        <end position="111"/>
    </location>
</feature>
<keyword evidence="7" id="KW-0804">Transcription</keyword>
<evidence type="ECO:0000256" key="3">
    <source>
        <dbReference type="ARBA" id="ARBA00022723"/>
    </source>
</evidence>
<feature type="compositionally biased region" description="Low complexity" evidence="12">
    <location>
        <begin position="17"/>
        <end position="41"/>
    </location>
</feature>
<dbReference type="FunFam" id="3.40.630.30:FF:000067">
    <property type="entry name" value="Histone acetyltransferase"/>
    <property type="match status" value="1"/>
</dbReference>
<dbReference type="InterPro" id="IPR002717">
    <property type="entry name" value="HAT_MYST-type"/>
</dbReference>
<keyword evidence="15" id="KW-1185">Reference proteome</keyword>
<evidence type="ECO:0000256" key="9">
    <source>
        <dbReference type="ARBA" id="ARBA00023315"/>
    </source>
</evidence>
<evidence type="ECO:0000256" key="12">
    <source>
        <dbReference type="SAM" id="MobiDB-lite"/>
    </source>
</evidence>
<evidence type="ECO:0000259" key="13">
    <source>
        <dbReference type="PROSITE" id="PS51726"/>
    </source>
</evidence>
<feature type="compositionally biased region" description="Pro residues" evidence="12">
    <location>
        <begin position="538"/>
        <end position="551"/>
    </location>
</feature>
<dbReference type="PROSITE" id="PS51726">
    <property type="entry name" value="MYST_HAT"/>
    <property type="match status" value="1"/>
</dbReference>
<feature type="region of interest" description="Disordered" evidence="12">
    <location>
        <begin position="256"/>
        <end position="292"/>
    </location>
</feature>
<dbReference type="Pfam" id="PF01853">
    <property type="entry name" value="MOZ_SAS"/>
    <property type="match status" value="1"/>
</dbReference>
<accession>A0AAN6PYP1</accession>
<evidence type="ECO:0000256" key="11">
    <source>
        <dbReference type="PIRSR" id="PIRSR602717-51"/>
    </source>
</evidence>
<dbReference type="PANTHER" id="PTHR10615">
    <property type="entry name" value="HISTONE ACETYLTRANSFERASE"/>
    <property type="match status" value="1"/>
</dbReference>
<dbReference type="PANTHER" id="PTHR10615:SF219">
    <property type="entry name" value="HISTONE ACETYLTRANSFERASE KAT5"/>
    <property type="match status" value="1"/>
</dbReference>
<dbReference type="GO" id="GO:0006355">
    <property type="term" value="P:regulation of DNA-templated transcription"/>
    <property type="evidence" value="ECO:0007669"/>
    <property type="project" value="InterPro"/>
</dbReference>
<dbReference type="Proteomes" id="UP001305647">
    <property type="component" value="Unassembled WGS sequence"/>
</dbReference>
<feature type="domain" description="MYST-type HAT" evidence="13">
    <location>
        <begin position="218"/>
        <end position="624"/>
    </location>
</feature>
<evidence type="ECO:0000256" key="4">
    <source>
        <dbReference type="ARBA" id="ARBA00022771"/>
    </source>
</evidence>
<sequence length="720" mass="77904">MPARLKRKRPPGELDQPVRATTITAAAPPSPSVSRRTTRQSLIPPLPAPKDPEPRRRRRRRPEPDGQPAGNPQVSSSPRGKENMPVHAEPPHEPAQDVKMTPPSTRLSRYKSSLDAPAVAPHLSRPSDSNVHRPKSASIPTSAMRFPISEPDAQRATARPGRRPSKAIDPFIPHQSVSLGRNKPIIMTTSVVQSSQNPASNSNGATTGTTRGADSAAMADRNIDKVVLGDICFRAWYTSYYGKEMLGDFSCNGSTKGGKVAKTNGSRGASQQQPHDGSLEANGGTAHGRRDRDNHLPMLDRLYVCPSCFKYSKELLAWWEHVRWCERRGVVPGRKIYTHPKGKRTVLVPSGPPPKQGRGKRGHAGQKMVEEVVQDEGEWSIWEVDGEKDVLFCQNLSLFAKLFLDNKSVFFDVTGFNYFLLVYTPPAQAATPTPTNTAAATDPATASATTQPRSQVVGFFSKEKISWDNNNLACILVFPPWQRKGLGSLLMGVSYEISRREGLLGGPEKPISDLGKKGYKRYWAGEIARWLVTLEPQPQQPPPPPPPPPPSSSSSSSSSNDPEDQQGGGDERQQKESVVVVDIETCSRATWIAPDDCLLVLREMGVAEDAGTGPAPPLARQFLPLPRAREEPKAAAAAATPGEENINNEAAAAAAVGTPPPQPQSPPEKMVPRVRISQAAVRAWVAANKISLEPACDPDGFVEGYAIKGGGNASSLEEVV</sequence>
<evidence type="ECO:0000256" key="2">
    <source>
        <dbReference type="ARBA" id="ARBA00022679"/>
    </source>
</evidence>
<gene>
    <name evidence="14" type="ORF">N658DRAFT_451280</name>
</gene>
<dbReference type="GO" id="GO:0008270">
    <property type="term" value="F:zinc ion binding"/>
    <property type="evidence" value="ECO:0007669"/>
    <property type="project" value="UniProtKB-KW"/>
</dbReference>
<reference evidence="14" key="1">
    <citation type="journal article" date="2023" name="Mol. Phylogenet. Evol.">
        <title>Genome-scale phylogeny and comparative genomics of the fungal order Sordariales.</title>
        <authorList>
            <person name="Hensen N."/>
            <person name="Bonometti L."/>
            <person name="Westerberg I."/>
            <person name="Brannstrom I.O."/>
            <person name="Guillou S."/>
            <person name="Cros-Aarteil S."/>
            <person name="Calhoun S."/>
            <person name="Haridas S."/>
            <person name="Kuo A."/>
            <person name="Mondo S."/>
            <person name="Pangilinan J."/>
            <person name="Riley R."/>
            <person name="LaButti K."/>
            <person name="Andreopoulos B."/>
            <person name="Lipzen A."/>
            <person name="Chen C."/>
            <person name="Yan M."/>
            <person name="Daum C."/>
            <person name="Ng V."/>
            <person name="Clum A."/>
            <person name="Steindorff A."/>
            <person name="Ohm R.A."/>
            <person name="Martin F."/>
            <person name="Silar P."/>
            <person name="Natvig D.O."/>
            <person name="Lalanne C."/>
            <person name="Gautier V."/>
            <person name="Ament-Velasquez S.L."/>
            <person name="Kruys A."/>
            <person name="Hutchinson M.I."/>
            <person name="Powell A.J."/>
            <person name="Barry K."/>
            <person name="Miller A.N."/>
            <person name="Grigoriev I.V."/>
            <person name="Debuchy R."/>
            <person name="Gladieux P."/>
            <person name="Hiltunen Thoren M."/>
            <person name="Johannesson H."/>
        </authorList>
    </citation>
    <scope>NUCLEOTIDE SEQUENCE</scope>
    <source>
        <strain evidence="14">CBS 757.83</strain>
    </source>
</reference>
<evidence type="ECO:0000256" key="8">
    <source>
        <dbReference type="ARBA" id="ARBA00023242"/>
    </source>
</evidence>
<reference evidence="14" key="2">
    <citation type="submission" date="2023-05" db="EMBL/GenBank/DDBJ databases">
        <authorList>
            <consortium name="Lawrence Berkeley National Laboratory"/>
            <person name="Steindorff A."/>
            <person name="Hensen N."/>
            <person name="Bonometti L."/>
            <person name="Westerberg I."/>
            <person name="Brannstrom I.O."/>
            <person name="Guillou S."/>
            <person name="Cros-Aarteil S."/>
            <person name="Calhoun S."/>
            <person name="Haridas S."/>
            <person name="Kuo A."/>
            <person name="Mondo S."/>
            <person name="Pangilinan J."/>
            <person name="Riley R."/>
            <person name="Labutti K."/>
            <person name="Andreopoulos B."/>
            <person name="Lipzen A."/>
            <person name="Chen C."/>
            <person name="Yanf M."/>
            <person name="Daum C."/>
            <person name="Ng V."/>
            <person name="Clum A."/>
            <person name="Ohm R."/>
            <person name="Martin F."/>
            <person name="Silar P."/>
            <person name="Natvig D."/>
            <person name="Lalanne C."/>
            <person name="Gautier V."/>
            <person name="Ament-Velasquez S.L."/>
            <person name="Kruys A."/>
            <person name="Hutchinson M.I."/>
            <person name="Powell A.J."/>
            <person name="Barry K."/>
            <person name="Miller A.N."/>
            <person name="Grigoriev I.V."/>
            <person name="Debuchy R."/>
            <person name="Gladieux P."/>
            <person name="Thoren M.H."/>
            <person name="Johannesson H."/>
        </authorList>
    </citation>
    <scope>NUCLEOTIDE SEQUENCE</scope>
    <source>
        <strain evidence="14">CBS 757.83</strain>
    </source>
</reference>
<feature type="region of interest" description="Disordered" evidence="12">
    <location>
        <begin position="343"/>
        <end position="366"/>
    </location>
</feature>
<feature type="compositionally biased region" description="Basic and acidic residues" evidence="12">
    <location>
        <begin position="79"/>
        <end position="96"/>
    </location>
</feature>
<dbReference type="GO" id="GO:0005634">
    <property type="term" value="C:nucleus"/>
    <property type="evidence" value="ECO:0007669"/>
    <property type="project" value="UniProtKB-SubCell"/>
</dbReference>
<evidence type="ECO:0000256" key="6">
    <source>
        <dbReference type="ARBA" id="ARBA00023015"/>
    </source>
</evidence>
<feature type="region of interest" description="Disordered" evidence="12">
    <location>
        <begin position="652"/>
        <end position="671"/>
    </location>
</feature>
<feature type="compositionally biased region" description="Polar residues" evidence="12">
    <location>
        <begin position="263"/>
        <end position="275"/>
    </location>
</feature>
<dbReference type="InterPro" id="IPR050603">
    <property type="entry name" value="MYST_HAT"/>
</dbReference>
<keyword evidence="3" id="KW-0479">Metal-binding</keyword>
<dbReference type="Gene3D" id="3.30.60.60">
    <property type="entry name" value="N-acetyl transferase-like"/>
    <property type="match status" value="1"/>
</dbReference>
<dbReference type="Gene3D" id="3.40.630.30">
    <property type="match status" value="1"/>
</dbReference>
<comment type="caution">
    <text evidence="14">The sequence shown here is derived from an EMBL/GenBank/DDBJ whole genome shotgun (WGS) entry which is preliminary data.</text>
</comment>
<evidence type="ECO:0000256" key="5">
    <source>
        <dbReference type="ARBA" id="ARBA00022833"/>
    </source>
</evidence>
<feature type="compositionally biased region" description="Polar residues" evidence="12">
    <location>
        <begin position="193"/>
        <end position="212"/>
    </location>
</feature>
<keyword evidence="4" id="KW-0863">Zinc-finger</keyword>
<protein>
    <submittedName>
        <fullName evidence="14">Acyl-CoA N-acyltransferase</fullName>
    </submittedName>
</protein>
<evidence type="ECO:0000313" key="15">
    <source>
        <dbReference type="Proteomes" id="UP001305647"/>
    </source>
</evidence>
<dbReference type="SUPFAM" id="SSF55729">
    <property type="entry name" value="Acyl-CoA N-acyltransferases (Nat)"/>
    <property type="match status" value="1"/>
</dbReference>
<dbReference type="GO" id="GO:0046972">
    <property type="term" value="F:histone H4K16 acetyltransferase activity"/>
    <property type="evidence" value="ECO:0007669"/>
    <property type="project" value="TreeGrafter"/>
</dbReference>
<dbReference type="AlphaFoldDB" id="A0AAN6PYP1"/>
<comment type="function">
    <text evidence="10">Catalytic component of the NuA4 histone acetyltransferase (HAT) complex which is involved in epigenetic transcriptional activation of selected genes principally by acetylation of nucleosomal histones H4, H3, H2B, H2A and H2A variant H2A.Z. Acetylates histone H4 to form H4K5ac, H4K8ac, H4K12ac and H4K16ac, histone H3 to form H3K14ac, and histone H2A to form H2AK4ac and H2AK7ac. The NuA4 complex is involved in the DNA damage response and is required for chromosome segregation. The NuA4 complex plays a direct role in repair of DNA double-strand breaks (DSBs) through homologous recombination. Recruitment to promoters depends on H3K4me. Also acetylates non-histone proteins. In addition to protein acetyltransferase, can use different acyl-CoA substrates, such as 2-hydroxyisobutanoyl-CoA (2-hydroxyisobutyryl-CoA) or (2E)-butenoyl-CoA (crotonyl-CoA), and is able to mediate protein 2-hydroxyisobutyrylation and crotonylation, respectively.</text>
</comment>
<keyword evidence="6" id="KW-0805">Transcription regulation</keyword>
<comment type="subcellular location">
    <subcellularLocation>
        <location evidence="1">Nucleus</location>
    </subcellularLocation>
</comment>
<feature type="region of interest" description="Disordered" evidence="12">
    <location>
        <begin position="1"/>
        <end position="170"/>
    </location>
</feature>
<organism evidence="14 15">
    <name type="scientific">Parathielavia hyrcaniae</name>
    <dbReference type="NCBI Taxonomy" id="113614"/>
    <lineage>
        <taxon>Eukaryota</taxon>
        <taxon>Fungi</taxon>
        <taxon>Dikarya</taxon>
        <taxon>Ascomycota</taxon>
        <taxon>Pezizomycotina</taxon>
        <taxon>Sordariomycetes</taxon>
        <taxon>Sordariomycetidae</taxon>
        <taxon>Sordariales</taxon>
        <taxon>Chaetomiaceae</taxon>
        <taxon>Parathielavia</taxon>
    </lineage>
</organism>
<dbReference type="EMBL" id="MU863641">
    <property type="protein sequence ID" value="KAK4100404.1"/>
    <property type="molecule type" value="Genomic_DNA"/>
</dbReference>
<dbReference type="InterPro" id="IPR016181">
    <property type="entry name" value="Acyl_CoA_acyltransferase"/>
</dbReference>
<proteinExistence type="predicted"/>
<keyword evidence="9" id="KW-0012">Acyltransferase</keyword>
<feature type="active site" description="Proton donor/acceptor" evidence="11">
    <location>
        <position position="508"/>
    </location>
</feature>
<keyword evidence="5" id="KW-0862">Zinc</keyword>
<evidence type="ECO:0000256" key="7">
    <source>
        <dbReference type="ARBA" id="ARBA00023163"/>
    </source>
</evidence>
<keyword evidence="8" id="KW-0539">Nucleus</keyword>
<feature type="region of interest" description="Disordered" evidence="12">
    <location>
        <begin position="193"/>
        <end position="215"/>
    </location>
</feature>